<feature type="transmembrane region" description="Helical" evidence="1">
    <location>
        <begin position="12"/>
        <end position="35"/>
    </location>
</feature>
<evidence type="ECO:0000313" key="3">
    <source>
        <dbReference type="Proteomes" id="UP001139648"/>
    </source>
</evidence>
<dbReference type="RefSeq" id="WP_253756731.1">
    <property type="nucleotide sequence ID" value="NZ_BAABKA010000012.1"/>
</dbReference>
<feature type="transmembrane region" description="Helical" evidence="1">
    <location>
        <begin position="100"/>
        <end position="121"/>
    </location>
</feature>
<keyword evidence="3" id="KW-1185">Reference proteome</keyword>
<accession>A0A9X2GRN9</accession>
<keyword evidence="1" id="KW-0812">Transmembrane</keyword>
<gene>
    <name evidence="2" type="ORF">HD597_011369</name>
</gene>
<sequence length="139" mass="14956">MTERRTPEAREVYWTFGCGLCLIIAMACATFGTFLDLHLVARAQVYCEGDLSSGEKFAGTMWFLSRVVMFPIVSVLSALVAQSFHLLARLPWLAGRLWSGAVLPALAVAGSFAGPVAMVLYDLATVGTPGGCVLPPWPF</sequence>
<dbReference type="Proteomes" id="UP001139648">
    <property type="component" value="Unassembled WGS sequence"/>
</dbReference>
<keyword evidence="1" id="KW-1133">Transmembrane helix</keyword>
<name>A0A9X2GRN9_9ACTN</name>
<reference evidence="2" key="1">
    <citation type="submission" date="2022-06" db="EMBL/GenBank/DDBJ databases">
        <title>Sequencing the genomes of 1000 actinobacteria strains.</title>
        <authorList>
            <person name="Klenk H.-P."/>
        </authorList>
    </citation>
    <scope>NUCLEOTIDE SEQUENCE</scope>
    <source>
        <strain evidence="2">DSM 46694</strain>
    </source>
</reference>
<evidence type="ECO:0000313" key="2">
    <source>
        <dbReference type="EMBL" id="MCP2364349.1"/>
    </source>
</evidence>
<dbReference type="AlphaFoldDB" id="A0A9X2GRN9"/>
<comment type="caution">
    <text evidence="2">The sequence shown here is derived from an EMBL/GenBank/DDBJ whole genome shotgun (WGS) entry which is preliminary data.</text>
</comment>
<evidence type="ECO:0000256" key="1">
    <source>
        <dbReference type="SAM" id="Phobius"/>
    </source>
</evidence>
<protein>
    <submittedName>
        <fullName evidence="2">Uncharacterized protein</fullName>
    </submittedName>
</protein>
<organism evidence="2 3">
    <name type="scientific">Nonomuraea thailandensis</name>
    <dbReference type="NCBI Taxonomy" id="1188745"/>
    <lineage>
        <taxon>Bacteria</taxon>
        <taxon>Bacillati</taxon>
        <taxon>Actinomycetota</taxon>
        <taxon>Actinomycetes</taxon>
        <taxon>Streptosporangiales</taxon>
        <taxon>Streptosporangiaceae</taxon>
        <taxon>Nonomuraea</taxon>
    </lineage>
</organism>
<keyword evidence="1" id="KW-0472">Membrane</keyword>
<dbReference type="EMBL" id="JAMZEB010000002">
    <property type="protein sequence ID" value="MCP2364349.1"/>
    <property type="molecule type" value="Genomic_DNA"/>
</dbReference>
<dbReference type="PROSITE" id="PS51257">
    <property type="entry name" value="PROKAR_LIPOPROTEIN"/>
    <property type="match status" value="1"/>
</dbReference>
<proteinExistence type="predicted"/>
<feature type="transmembrane region" description="Helical" evidence="1">
    <location>
        <begin position="67"/>
        <end position="88"/>
    </location>
</feature>